<protein>
    <recommendedName>
        <fullName evidence="6">FAD-binding PCMH-type domain-containing protein</fullName>
    </recommendedName>
</protein>
<dbReference type="OrthoDB" id="2151789at2759"/>
<dbReference type="GO" id="GO:0016491">
    <property type="term" value="F:oxidoreductase activity"/>
    <property type="evidence" value="ECO:0007669"/>
    <property type="project" value="UniProtKB-KW"/>
</dbReference>
<dbReference type="InterPro" id="IPR050416">
    <property type="entry name" value="FAD-linked_Oxidoreductase"/>
</dbReference>
<gene>
    <name evidence="7" type="ORF">M422DRAFT_184408</name>
</gene>
<evidence type="ECO:0000256" key="3">
    <source>
        <dbReference type="ARBA" id="ARBA00022827"/>
    </source>
</evidence>
<dbReference type="PANTHER" id="PTHR42973">
    <property type="entry name" value="BINDING OXIDOREDUCTASE, PUTATIVE (AFU_ORTHOLOGUE AFUA_1G17690)-RELATED"/>
    <property type="match status" value="1"/>
</dbReference>
<feature type="compositionally biased region" description="Polar residues" evidence="5">
    <location>
        <begin position="16"/>
        <end position="26"/>
    </location>
</feature>
<keyword evidence="2" id="KW-0285">Flavoprotein</keyword>
<evidence type="ECO:0000256" key="5">
    <source>
        <dbReference type="SAM" id="MobiDB-lite"/>
    </source>
</evidence>
<dbReference type="PANTHER" id="PTHR42973:SF13">
    <property type="entry name" value="FAD-BINDING PCMH-TYPE DOMAIN-CONTAINING PROTEIN"/>
    <property type="match status" value="1"/>
</dbReference>
<evidence type="ECO:0000313" key="8">
    <source>
        <dbReference type="Proteomes" id="UP000054279"/>
    </source>
</evidence>
<evidence type="ECO:0000256" key="1">
    <source>
        <dbReference type="ARBA" id="ARBA00005466"/>
    </source>
</evidence>
<dbReference type="Pfam" id="PF01565">
    <property type="entry name" value="FAD_binding_4"/>
    <property type="match status" value="1"/>
</dbReference>
<dbReference type="SUPFAM" id="SSF56176">
    <property type="entry name" value="FAD-binding/transporter-associated domain-like"/>
    <property type="match status" value="1"/>
</dbReference>
<keyword evidence="8" id="KW-1185">Reference proteome</keyword>
<dbReference type="PROSITE" id="PS51387">
    <property type="entry name" value="FAD_PCMH"/>
    <property type="match status" value="1"/>
</dbReference>
<name>A0A0C9TQT7_SPHS4</name>
<dbReference type="InterPro" id="IPR016169">
    <property type="entry name" value="FAD-bd_PCMH_sub2"/>
</dbReference>
<reference evidence="7 8" key="1">
    <citation type="submission" date="2014-06" db="EMBL/GenBank/DDBJ databases">
        <title>Evolutionary Origins and Diversification of the Mycorrhizal Mutualists.</title>
        <authorList>
            <consortium name="DOE Joint Genome Institute"/>
            <consortium name="Mycorrhizal Genomics Consortium"/>
            <person name="Kohler A."/>
            <person name="Kuo A."/>
            <person name="Nagy L.G."/>
            <person name="Floudas D."/>
            <person name="Copeland A."/>
            <person name="Barry K.W."/>
            <person name="Cichocki N."/>
            <person name="Veneault-Fourrey C."/>
            <person name="LaButti K."/>
            <person name="Lindquist E.A."/>
            <person name="Lipzen A."/>
            <person name="Lundell T."/>
            <person name="Morin E."/>
            <person name="Murat C."/>
            <person name="Riley R."/>
            <person name="Ohm R."/>
            <person name="Sun H."/>
            <person name="Tunlid A."/>
            <person name="Henrissat B."/>
            <person name="Grigoriev I.V."/>
            <person name="Hibbett D.S."/>
            <person name="Martin F."/>
        </authorList>
    </citation>
    <scope>NUCLEOTIDE SEQUENCE [LARGE SCALE GENOMIC DNA]</scope>
    <source>
        <strain evidence="7 8">SS14</strain>
    </source>
</reference>
<dbReference type="Proteomes" id="UP000054279">
    <property type="component" value="Unassembled WGS sequence"/>
</dbReference>
<evidence type="ECO:0000313" key="7">
    <source>
        <dbReference type="EMBL" id="KIJ32518.1"/>
    </source>
</evidence>
<dbReference type="Gene3D" id="3.40.462.20">
    <property type="match status" value="1"/>
</dbReference>
<evidence type="ECO:0000256" key="4">
    <source>
        <dbReference type="ARBA" id="ARBA00023002"/>
    </source>
</evidence>
<dbReference type="InterPro" id="IPR036318">
    <property type="entry name" value="FAD-bd_PCMH-like_sf"/>
</dbReference>
<dbReference type="HOGENOM" id="CLU_018354_1_0_1"/>
<keyword evidence="4" id="KW-0560">Oxidoreductase</keyword>
<proteinExistence type="inferred from homology"/>
<dbReference type="InterPro" id="IPR006094">
    <property type="entry name" value="Oxid_FAD_bind_N"/>
</dbReference>
<dbReference type="GO" id="GO:0071949">
    <property type="term" value="F:FAD binding"/>
    <property type="evidence" value="ECO:0007669"/>
    <property type="project" value="InterPro"/>
</dbReference>
<dbReference type="EMBL" id="KN837226">
    <property type="protein sequence ID" value="KIJ32518.1"/>
    <property type="molecule type" value="Genomic_DNA"/>
</dbReference>
<feature type="domain" description="FAD-binding PCMH-type" evidence="6">
    <location>
        <begin position="18"/>
        <end position="191"/>
    </location>
</feature>
<accession>A0A0C9TQT7</accession>
<sequence length="447" mass="47715">MIASTQYVSDNEHWAGSSSQSSICSVEPSTPGDVAVIFGTIQKTRTTWAVKGGGHAFNSGFSSTDGVMISLAQFKEIDYSPTSSTVTVGAGNIWDDVYAKLAPLGVTVVGSRVPGVGMQKNILTYLGGGYSWITQKYGLSIDNIVSYEPVTPNAQILTVTAQSHPDIFFGLRGGGNNFGIVTGFVLKAHPQGQVYGGMLVYIGDIPAIRQAIQDFDANNNDPNALILPTYVYGGTLVVSIVLFYDGPTPPNGTFDAFLAVPGAVETDVKARSFLDFVQSLNQVSPASRVASHTVPIIRYTQRIVDAIVNQTIVSPSWNQPNNGLIDPNAFVALSIEPFNSDLYGHSTGGAYPHSPAHPWTPFQILISYTDPTADNVISAAARTAAAAIQQVAIEEGQSSPAAILYSNYAQKGTDLKLLFGNNLPLLRTLQARYDSHDLLSLTGGWRF</sequence>
<dbReference type="InterPro" id="IPR016167">
    <property type="entry name" value="FAD-bd_PCMH_sub1"/>
</dbReference>
<dbReference type="AlphaFoldDB" id="A0A0C9TQT7"/>
<comment type="similarity">
    <text evidence="1">Belongs to the oxygen-dependent FAD-linked oxidoreductase family.</text>
</comment>
<organism evidence="7 8">
    <name type="scientific">Sphaerobolus stellatus (strain SS14)</name>
    <dbReference type="NCBI Taxonomy" id="990650"/>
    <lineage>
        <taxon>Eukaryota</taxon>
        <taxon>Fungi</taxon>
        <taxon>Dikarya</taxon>
        <taxon>Basidiomycota</taxon>
        <taxon>Agaricomycotina</taxon>
        <taxon>Agaricomycetes</taxon>
        <taxon>Phallomycetidae</taxon>
        <taxon>Geastrales</taxon>
        <taxon>Sphaerobolaceae</taxon>
        <taxon>Sphaerobolus</taxon>
    </lineage>
</organism>
<dbReference type="InterPro" id="IPR016166">
    <property type="entry name" value="FAD-bd_PCMH"/>
</dbReference>
<evidence type="ECO:0000259" key="6">
    <source>
        <dbReference type="PROSITE" id="PS51387"/>
    </source>
</evidence>
<dbReference type="Gene3D" id="3.30.43.10">
    <property type="entry name" value="Uridine Diphospho-n-acetylenolpyruvylglucosamine Reductase, domain 2"/>
    <property type="match status" value="1"/>
</dbReference>
<keyword evidence="3" id="KW-0274">FAD</keyword>
<feature type="region of interest" description="Disordered" evidence="5">
    <location>
        <begin position="1"/>
        <end position="26"/>
    </location>
</feature>
<dbReference type="Gene3D" id="3.30.465.10">
    <property type="match status" value="1"/>
</dbReference>
<evidence type="ECO:0000256" key="2">
    <source>
        <dbReference type="ARBA" id="ARBA00022630"/>
    </source>
</evidence>